<protein>
    <submittedName>
        <fullName evidence="2">Uncharacterized protein</fullName>
    </submittedName>
</protein>
<reference evidence="2 3" key="1">
    <citation type="submission" date="2016-10" db="EMBL/GenBank/DDBJ databases">
        <authorList>
            <person name="de Groot N.N."/>
        </authorList>
    </citation>
    <scope>NUCLEOTIDE SEQUENCE [LARGE SCALE GENOMIC DNA]</scope>
    <source>
        <strain evidence="2 3">DSM 21019</strain>
    </source>
</reference>
<organism evidence="2 3">
    <name type="scientific">Robiginitalea myxolifaciens</name>
    <dbReference type="NCBI Taxonomy" id="400055"/>
    <lineage>
        <taxon>Bacteria</taxon>
        <taxon>Pseudomonadati</taxon>
        <taxon>Bacteroidota</taxon>
        <taxon>Flavobacteriia</taxon>
        <taxon>Flavobacteriales</taxon>
        <taxon>Flavobacteriaceae</taxon>
        <taxon>Robiginitalea</taxon>
    </lineage>
</organism>
<evidence type="ECO:0000313" key="3">
    <source>
        <dbReference type="Proteomes" id="UP000199534"/>
    </source>
</evidence>
<sequence length="62" mass="7313">MLTTGQMVFGAIFALVFIVVITLMYRRDRGWQRKQYKGVLKVLLAFISFLIILLLLKYFLKN</sequence>
<accession>A0A1I6H9C6</accession>
<evidence type="ECO:0000256" key="1">
    <source>
        <dbReference type="SAM" id="Phobius"/>
    </source>
</evidence>
<gene>
    <name evidence="2" type="ORF">SAMN04490243_2449</name>
</gene>
<keyword evidence="1" id="KW-1133">Transmembrane helix</keyword>
<dbReference type="EMBL" id="FOYQ01000002">
    <property type="protein sequence ID" value="SFR51123.1"/>
    <property type="molecule type" value="Genomic_DNA"/>
</dbReference>
<keyword evidence="1" id="KW-0472">Membrane</keyword>
<feature type="transmembrane region" description="Helical" evidence="1">
    <location>
        <begin position="6"/>
        <end position="26"/>
    </location>
</feature>
<keyword evidence="3" id="KW-1185">Reference proteome</keyword>
<dbReference type="RefSeq" id="WP_092983523.1">
    <property type="nucleotide sequence ID" value="NZ_FOYQ01000002.1"/>
</dbReference>
<keyword evidence="1" id="KW-0812">Transmembrane</keyword>
<dbReference type="Proteomes" id="UP000199534">
    <property type="component" value="Unassembled WGS sequence"/>
</dbReference>
<feature type="transmembrane region" description="Helical" evidence="1">
    <location>
        <begin position="38"/>
        <end position="60"/>
    </location>
</feature>
<proteinExistence type="predicted"/>
<evidence type="ECO:0000313" key="2">
    <source>
        <dbReference type="EMBL" id="SFR51123.1"/>
    </source>
</evidence>
<dbReference type="STRING" id="400055.SAMN04490243_2449"/>
<name>A0A1I6H9C6_9FLAO</name>
<dbReference type="OrthoDB" id="1179726at2"/>
<dbReference type="AlphaFoldDB" id="A0A1I6H9C6"/>